<accession>A0ABP7TK64</accession>
<feature type="chain" id="PRO_5045317067" description="YXWGXW repeat-containing protein" evidence="2">
    <location>
        <begin position="30"/>
        <end position="153"/>
    </location>
</feature>
<dbReference type="SUPFAM" id="SSF103647">
    <property type="entry name" value="TSP type-3 repeat"/>
    <property type="match status" value="1"/>
</dbReference>
<evidence type="ECO:0000256" key="1">
    <source>
        <dbReference type="SAM" id="MobiDB-lite"/>
    </source>
</evidence>
<feature type="signal peptide" evidence="2">
    <location>
        <begin position="1"/>
        <end position="29"/>
    </location>
</feature>
<evidence type="ECO:0008006" key="5">
    <source>
        <dbReference type="Google" id="ProtNLM"/>
    </source>
</evidence>
<dbReference type="RefSeq" id="WP_344763854.1">
    <property type="nucleotide sequence ID" value="NZ_BAAAZE010000010.1"/>
</dbReference>
<feature type="compositionally biased region" description="Basic and acidic residues" evidence="1">
    <location>
        <begin position="117"/>
        <end position="145"/>
    </location>
</feature>
<evidence type="ECO:0000256" key="2">
    <source>
        <dbReference type="SAM" id="SignalP"/>
    </source>
</evidence>
<dbReference type="EMBL" id="BAAAZE010000010">
    <property type="protein sequence ID" value="GAA4027261.1"/>
    <property type="molecule type" value="Genomic_DNA"/>
</dbReference>
<keyword evidence="4" id="KW-1185">Reference proteome</keyword>
<evidence type="ECO:0000313" key="3">
    <source>
        <dbReference type="EMBL" id="GAA4027261.1"/>
    </source>
</evidence>
<dbReference type="InterPro" id="IPR024447">
    <property type="entry name" value="YXWGXW_rpt"/>
</dbReference>
<dbReference type="InterPro" id="IPR028974">
    <property type="entry name" value="TSP_type-3_rpt"/>
</dbReference>
<proteinExistence type="predicted"/>
<name>A0ABP7TK64_9BURK</name>
<evidence type="ECO:0000313" key="4">
    <source>
        <dbReference type="Proteomes" id="UP001501353"/>
    </source>
</evidence>
<sequence>MKNSTKRIILTATAILISTAALLPTTASAQVGVNVIIGNAPPPVRYEVVPQPRRGYEWAPGYWNWSGQRHVWSRGHWERSRPGYQYMRPEWRQDGERWRLERGGWQRGNHGNGYGRGRGDQDHDGIPNRYDRDRDGDGVRNRNDRNPGNSHRN</sequence>
<dbReference type="Proteomes" id="UP001501353">
    <property type="component" value="Unassembled WGS sequence"/>
</dbReference>
<feature type="region of interest" description="Disordered" evidence="1">
    <location>
        <begin position="100"/>
        <end position="153"/>
    </location>
</feature>
<gene>
    <name evidence="3" type="ORF">GCM10022212_26700</name>
</gene>
<dbReference type="Pfam" id="PF12779">
    <property type="entry name" value="WXXGXW"/>
    <property type="match status" value="1"/>
</dbReference>
<reference evidence="4" key="1">
    <citation type="journal article" date="2019" name="Int. J. Syst. Evol. Microbiol.">
        <title>The Global Catalogue of Microorganisms (GCM) 10K type strain sequencing project: providing services to taxonomists for standard genome sequencing and annotation.</title>
        <authorList>
            <consortium name="The Broad Institute Genomics Platform"/>
            <consortium name="The Broad Institute Genome Sequencing Center for Infectious Disease"/>
            <person name="Wu L."/>
            <person name="Ma J."/>
        </authorList>
    </citation>
    <scope>NUCLEOTIDE SEQUENCE [LARGE SCALE GENOMIC DNA]</scope>
    <source>
        <strain evidence="4">JCM 16673</strain>
    </source>
</reference>
<keyword evidence="2" id="KW-0732">Signal</keyword>
<organism evidence="3 4">
    <name type="scientific">Actimicrobium antarcticum</name>
    <dbReference type="NCBI Taxonomy" id="1051899"/>
    <lineage>
        <taxon>Bacteria</taxon>
        <taxon>Pseudomonadati</taxon>
        <taxon>Pseudomonadota</taxon>
        <taxon>Betaproteobacteria</taxon>
        <taxon>Burkholderiales</taxon>
        <taxon>Oxalobacteraceae</taxon>
        <taxon>Actimicrobium</taxon>
    </lineage>
</organism>
<comment type="caution">
    <text evidence="3">The sequence shown here is derived from an EMBL/GenBank/DDBJ whole genome shotgun (WGS) entry which is preliminary data.</text>
</comment>
<protein>
    <recommendedName>
        <fullName evidence="5">YXWGXW repeat-containing protein</fullName>
    </recommendedName>
</protein>